<sequence length="618" mass="69328">MNITKLVYSILFTLLSLTVLAQEQQQQKPPVTVRQATQQVKPPQPPKIVPQQQPPQPRMNQPQQAPSQPRMNQQPESARPGQTPAQQGPQQQGQQDRVQLESADDLIGTTINGRRVNKLIGNVIFKQKETFLYADSVYQYRDSEILEAFGNVRINQADTVTMTGTKAIYDGAKRTARMSGGVTMQDPRMTLTTPTLDYNLENRTAVYTEGGTIVDPENRLQSQRGTYDTNTKVFTFQQNVKVFSADYEITAQNMRYNTESKVVYFQGPTFIKGQNGDLYAEQGTYNTITKVSRFGRNAYIVTPEYRLGGDDLYYDEARGYGEAKVNMTMRSLKDDVTIRGQVGRYWRDQGVAKVWGSPVMESIMDGDTLYMAADSLISREAKADGQPSMLFAFNNVKIFKSDLQGTCDSLSYNRTDSLMYMHRNPTLWSEQSQIVGDTIRIHMRNKTIDKMYIFSNSFITSEDSLRNYNQVKGRNMVAHFQDGRMRRVNVNGNGESIYFALEGDSVLTGMNRAVCSDMVLNFAENKLKSISFLVNPDAKFIPPHELQASDRRLEGFAWLEELRPDKKEVLAPREPVKAPDVPTKAAAPAKGKAAGNKSGQTPAKKPAAGAAKQSPARK</sequence>
<dbReference type="RefSeq" id="WP_076422754.1">
    <property type="nucleotide sequence ID" value="NZ_FTNM01000005.1"/>
</dbReference>
<proteinExistence type="predicted"/>
<feature type="signal peptide" evidence="3">
    <location>
        <begin position="1"/>
        <end position="21"/>
    </location>
</feature>
<feature type="compositionally biased region" description="Low complexity" evidence="2">
    <location>
        <begin position="80"/>
        <end position="95"/>
    </location>
</feature>
<evidence type="ECO:0000313" key="5">
    <source>
        <dbReference type="EMBL" id="SIR31792.1"/>
    </source>
</evidence>
<dbReference type="PANTHER" id="PTHR36504">
    <property type="entry name" value="LIPOPOLYSACCHARIDE EXPORT SYSTEM PROTEIN LPTA"/>
    <property type="match status" value="1"/>
</dbReference>
<dbReference type="GO" id="GO:0015920">
    <property type="term" value="P:lipopolysaccharide transport"/>
    <property type="evidence" value="ECO:0007669"/>
    <property type="project" value="TreeGrafter"/>
</dbReference>
<dbReference type="InterPro" id="IPR005653">
    <property type="entry name" value="OstA-like_N"/>
</dbReference>
<dbReference type="Pfam" id="PF13100">
    <property type="entry name" value="OstA_2"/>
    <property type="match status" value="1"/>
</dbReference>
<dbReference type="GO" id="GO:0009279">
    <property type="term" value="C:cell outer membrane"/>
    <property type="evidence" value="ECO:0007669"/>
    <property type="project" value="TreeGrafter"/>
</dbReference>
<dbReference type="PANTHER" id="PTHR36504:SF1">
    <property type="entry name" value="LIPOPOLYSACCHARIDE EXPORT SYSTEM PROTEIN LPTA"/>
    <property type="match status" value="1"/>
</dbReference>
<dbReference type="GO" id="GO:0017089">
    <property type="term" value="F:glycolipid transfer activity"/>
    <property type="evidence" value="ECO:0007669"/>
    <property type="project" value="TreeGrafter"/>
</dbReference>
<dbReference type="Proteomes" id="UP000185924">
    <property type="component" value="Unassembled WGS sequence"/>
</dbReference>
<feature type="chain" id="PRO_5012998158" evidence="3">
    <location>
        <begin position="22"/>
        <end position="618"/>
    </location>
</feature>
<dbReference type="AlphaFoldDB" id="A0A1N6ZY52"/>
<dbReference type="GO" id="GO:0030288">
    <property type="term" value="C:outer membrane-bounded periplasmic space"/>
    <property type="evidence" value="ECO:0007669"/>
    <property type="project" value="TreeGrafter"/>
</dbReference>
<dbReference type="OrthoDB" id="9805931at2"/>
<name>A0A1N6ZY52_9BACT</name>
<reference evidence="6" key="1">
    <citation type="submission" date="2017-01" db="EMBL/GenBank/DDBJ databases">
        <authorList>
            <person name="Varghese N."/>
            <person name="Submissions S."/>
        </authorList>
    </citation>
    <scope>NUCLEOTIDE SEQUENCE [LARGE SCALE GENOMIC DNA]</scope>
    <source>
        <strain evidence="6">DM9</strain>
    </source>
</reference>
<feature type="domain" description="Organic solvent tolerance-like N-terminal" evidence="4">
    <location>
        <begin position="96"/>
        <end position="251"/>
    </location>
</feature>
<feature type="region of interest" description="Disordered" evidence="2">
    <location>
        <begin position="25"/>
        <end position="99"/>
    </location>
</feature>
<evidence type="ECO:0000259" key="4">
    <source>
        <dbReference type="Pfam" id="PF13100"/>
    </source>
</evidence>
<feature type="compositionally biased region" description="Basic and acidic residues" evidence="2">
    <location>
        <begin position="567"/>
        <end position="577"/>
    </location>
</feature>
<feature type="compositionally biased region" description="Polar residues" evidence="2">
    <location>
        <begin position="67"/>
        <end position="76"/>
    </location>
</feature>
<dbReference type="STRING" id="1077936.SAMN05421545_3097"/>
<evidence type="ECO:0000256" key="2">
    <source>
        <dbReference type="SAM" id="MobiDB-lite"/>
    </source>
</evidence>
<keyword evidence="6" id="KW-1185">Reference proteome</keyword>
<evidence type="ECO:0000256" key="3">
    <source>
        <dbReference type="SAM" id="SignalP"/>
    </source>
</evidence>
<dbReference type="EMBL" id="FTNM01000005">
    <property type="protein sequence ID" value="SIR31792.1"/>
    <property type="molecule type" value="Genomic_DNA"/>
</dbReference>
<dbReference type="Gene3D" id="2.60.450.10">
    <property type="entry name" value="Lipopolysaccharide (LPS) transport protein A like domain"/>
    <property type="match status" value="2"/>
</dbReference>
<protein>
    <submittedName>
        <fullName evidence="5">OstA-like protein</fullName>
    </submittedName>
</protein>
<dbReference type="InterPro" id="IPR052037">
    <property type="entry name" value="LPS_export_LptA"/>
</dbReference>
<evidence type="ECO:0000256" key="1">
    <source>
        <dbReference type="ARBA" id="ARBA00022729"/>
    </source>
</evidence>
<gene>
    <name evidence="5" type="ORF">SAMN05421545_3097</name>
</gene>
<feature type="compositionally biased region" description="Pro residues" evidence="2">
    <location>
        <begin position="42"/>
        <end position="57"/>
    </location>
</feature>
<feature type="compositionally biased region" description="Polar residues" evidence="2">
    <location>
        <begin position="25"/>
        <end position="37"/>
    </location>
</feature>
<keyword evidence="1 3" id="KW-0732">Signal</keyword>
<organism evidence="5 6">
    <name type="scientific">Pontibacter lucknowensis</name>
    <dbReference type="NCBI Taxonomy" id="1077936"/>
    <lineage>
        <taxon>Bacteria</taxon>
        <taxon>Pseudomonadati</taxon>
        <taxon>Bacteroidota</taxon>
        <taxon>Cytophagia</taxon>
        <taxon>Cytophagales</taxon>
        <taxon>Hymenobacteraceae</taxon>
        <taxon>Pontibacter</taxon>
    </lineage>
</organism>
<accession>A0A1N6ZY52</accession>
<feature type="region of interest" description="Disordered" evidence="2">
    <location>
        <begin position="567"/>
        <end position="618"/>
    </location>
</feature>
<evidence type="ECO:0000313" key="6">
    <source>
        <dbReference type="Proteomes" id="UP000185924"/>
    </source>
</evidence>
<feature type="compositionally biased region" description="Low complexity" evidence="2">
    <location>
        <begin position="584"/>
        <end position="618"/>
    </location>
</feature>